<dbReference type="PANTHER" id="PTHR48081:SF8">
    <property type="entry name" value="ALPHA_BETA HYDROLASE FOLD-3 DOMAIN-CONTAINING PROTEIN-RELATED"/>
    <property type="match status" value="1"/>
</dbReference>
<organism evidence="6 7">
    <name type="scientific">Prorocentrum cordatum</name>
    <dbReference type="NCBI Taxonomy" id="2364126"/>
    <lineage>
        <taxon>Eukaryota</taxon>
        <taxon>Sar</taxon>
        <taxon>Alveolata</taxon>
        <taxon>Dinophyceae</taxon>
        <taxon>Prorocentrales</taxon>
        <taxon>Prorocentraceae</taxon>
        <taxon>Prorocentrum</taxon>
    </lineage>
</organism>
<comment type="caution">
    <text evidence="6">The sequence shown here is derived from an EMBL/GenBank/DDBJ whole genome shotgun (WGS) entry which is preliminary data.</text>
</comment>
<evidence type="ECO:0000256" key="2">
    <source>
        <dbReference type="ARBA" id="ARBA00022801"/>
    </source>
</evidence>
<dbReference type="Gene3D" id="3.40.50.1820">
    <property type="entry name" value="alpha/beta hydrolase"/>
    <property type="match status" value="1"/>
</dbReference>
<feature type="domain" description="Alpha/beta hydrolase fold-3" evidence="5">
    <location>
        <begin position="197"/>
        <end position="444"/>
    </location>
</feature>
<name>A0ABN9SNN2_9DINO</name>
<dbReference type="EMBL" id="CAUYUJ010012224">
    <property type="protein sequence ID" value="CAK0833461.1"/>
    <property type="molecule type" value="Genomic_DNA"/>
</dbReference>
<comment type="similarity">
    <text evidence="1">Belongs to the 'GDXG' lipolytic enzyme family.</text>
</comment>
<keyword evidence="2" id="KW-0378">Hydrolase</keyword>
<reference evidence="6" key="1">
    <citation type="submission" date="2023-10" db="EMBL/GenBank/DDBJ databases">
        <authorList>
            <person name="Chen Y."/>
            <person name="Shah S."/>
            <person name="Dougan E. K."/>
            <person name="Thang M."/>
            <person name="Chan C."/>
        </authorList>
    </citation>
    <scope>NUCLEOTIDE SEQUENCE [LARGE SCALE GENOMIC DNA]</scope>
</reference>
<evidence type="ECO:0000313" key="6">
    <source>
        <dbReference type="EMBL" id="CAK0833461.1"/>
    </source>
</evidence>
<feature type="region of interest" description="Disordered" evidence="3">
    <location>
        <begin position="1"/>
        <end position="102"/>
    </location>
</feature>
<accession>A0ABN9SNN2</accession>
<feature type="transmembrane region" description="Helical" evidence="4">
    <location>
        <begin position="528"/>
        <end position="554"/>
    </location>
</feature>
<feature type="compositionally biased region" description="Basic residues" evidence="3">
    <location>
        <begin position="90"/>
        <end position="102"/>
    </location>
</feature>
<dbReference type="Proteomes" id="UP001189429">
    <property type="component" value="Unassembled WGS sequence"/>
</dbReference>
<dbReference type="Pfam" id="PF07859">
    <property type="entry name" value="Abhydrolase_3"/>
    <property type="match status" value="1"/>
</dbReference>
<dbReference type="PROSITE" id="PS01173">
    <property type="entry name" value="LIPASE_GDXG_HIS"/>
    <property type="match status" value="1"/>
</dbReference>
<keyword evidence="4" id="KW-1133">Transmembrane helix</keyword>
<protein>
    <recommendedName>
        <fullName evidence="5">Alpha/beta hydrolase fold-3 domain-containing protein</fullName>
    </recommendedName>
</protein>
<keyword evidence="4" id="KW-0472">Membrane</keyword>
<dbReference type="InterPro" id="IPR013094">
    <property type="entry name" value="AB_hydrolase_3"/>
</dbReference>
<evidence type="ECO:0000259" key="5">
    <source>
        <dbReference type="Pfam" id="PF07859"/>
    </source>
</evidence>
<dbReference type="InterPro" id="IPR002168">
    <property type="entry name" value="Lipase_GDXG_HIS_AS"/>
</dbReference>
<keyword evidence="4" id="KW-0812">Transmembrane</keyword>
<gene>
    <name evidence="6" type="ORF">PCOR1329_LOCUS31168</name>
</gene>
<proteinExistence type="inferred from homology"/>
<dbReference type="InterPro" id="IPR029058">
    <property type="entry name" value="AB_hydrolase_fold"/>
</dbReference>
<feature type="compositionally biased region" description="Low complexity" evidence="3">
    <location>
        <begin position="72"/>
        <end position="82"/>
    </location>
</feature>
<dbReference type="PANTHER" id="PTHR48081">
    <property type="entry name" value="AB HYDROLASE SUPERFAMILY PROTEIN C4A8.06C"/>
    <property type="match status" value="1"/>
</dbReference>
<sequence>ATLGARAGLSKPWLPAAPPRGSSAQARAGPSPTHLRGDAPHLGRRPRGGGADRLGGPRPGRGRRREDRGRALARQAAAAAAAGGCGGAGRRARGAGYGRRRRGVPEGLHAPAVPRGVMLHVGIVKDPECCTDELLASGASPVNVTRPGTHWHCDDYYYDDDAGSDGGQGVCYDSLKGPRGTDQMWVPDGATCASPRMLYIHGGSWMYGSPFTTGYPQLASRLAAATGAVVLLPDYPLVPVGNYTSILRHAIEALRWLADHGPHEGCSSHGSAPLFVGGDSSGGGSALSLVLQLQADPDLLPGVRIAGAFFFSPWTNLMCNTPEYYHHAFARISDAGLRFEDYSEFEQFTGDILFQSVSLESSSDFNGNAIEYIGGNASLQVDPIASPYFAPPQHFAGNRTPALFFAVGDSESIMGDTVRVANAAGRAGADVTVEIHSGMWHVFPMYSEGCGSGSELWAGAHVINATGAFVRRVAAGRLEPVGDRRPRLHYLYSPNLDRFEETGELLPYTVPGREMYHQAMKSLSRAPMWAVVLSFLASGTGVFLAGCACGGLCVHGGQATLRRGRRVATYRAENGHLYTRLGDQGALQRKRTFLEDFVQDVPSSSRF</sequence>
<evidence type="ECO:0000256" key="4">
    <source>
        <dbReference type="SAM" id="Phobius"/>
    </source>
</evidence>
<feature type="compositionally biased region" description="Gly residues" evidence="3">
    <location>
        <begin position="48"/>
        <end position="59"/>
    </location>
</feature>
<evidence type="ECO:0000256" key="3">
    <source>
        <dbReference type="SAM" id="MobiDB-lite"/>
    </source>
</evidence>
<keyword evidence="7" id="KW-1185">Reference proteome</keyword>
<dbReference type="SUPFAM" id="SSF53474">
    <property type="entry name" value="alpha/beta-Hydrolases"/>
    <property type="match status" value="1"/>
</dbReference>
<evidence type="ECO:0000256" key="1">
    <source>
        <dbReference type="ARBA" id="ARBA00010515"/>
    </source>
</evidence>
<dbReference type="InterPro" id="IPR050300">
    <property type="entry name" value="GDXG_lipolytic_enzyme"/>
</dbReference>
<feature type="non-terminal residue" evidence="6">
    <location>
        <position position="1"/>
    </location>
</feature>
<evidence type="ECO:0000313" key="7">
    <source>
        <dbReference type="Proteomes" id="UP001189429"/>
    </source>
</evidence>